<name>A0A845V3Z9_9GAMM</name>
<feature type="signal peptide" evidence="10">
    <location>
        <begin position="1"/>
        <end position="33"/>
    </location>
</feature>
<dbReference type="Proteomes" id="UP000484885">
    <property type="component" value="Unassembled WGS sequence"/>
</dbReference>
<proteinExistence type="inferred from homology"/>
<reference evidence="13 14" key="1">
    <citation type="submission" date="2020-02" db="EMBL/GenBank/DDBJ databases">
        <authorList>
            <person name="Zhang X.-Y."/>
        </authorList>
    </citation>
    <scope>NUCLEOTIDE SEQUENCE [LARGE SCALE GENOMIC DNA]</scope>
    <source>
        <strain evidence="13 14">C33</strain>
    </source>
</reference>
<dbReference type="RefSeq" id="WP_164210363.1">
    <property type="nucleotide sequence ID" value="NZ_JAAGSC010000034.1"/>
</dbReference>
<evidence type="ECO:0000256" key="8">
    <source>
        <dbReference type="PROSITE-ProRule" id="PRU01360"/>
    </source>
</evidence>
<keyword evidence="13" id="KW-0675">Receptor</keyword>
<dbReference type="Gene3D" id="2.170.130.10">
    <property type="entry name" value="TonB-dependent receptor, plug domain"/>
    <property type="match status" value="1"/>
</dbReference>
<evidence type="ECO:0000256" key="6">
    <source>
        <dbReference type="ARBA" id="ARBA00023136"/>
    </source>
</evidence>
<dbReference type="InterPro" id="IPR000531">
    <property type="entry name" value="Beta-barrel_TonB"/>
</dbReference>
<dbReference type="Gene3D" id="2.40.170.20">
    <property type="entry name" value="TonB-dependent receptor, beta-barrel domain"/>
    <property type="match status" value="1"/>
</dbReference>
<evidence type="ECO:0000313" key="13">
    <source>
        <dbReference type="EMBL" id="NDY94951.1"/>
    </source>
</evidence>
<keyword evidence="3 8" id="KW-1134">Transmembrane beta strand</keyword>
<dbReference type="InterPro" id="IPR012910">
    <property type="entry name" value="Plug_dom"/>
</dbReference>
<dbReference type="InterPro" id="IPR036942">
    <property type="entry name" value="Beta-barrel_TonB_sf"/>
</dbReference>
<dbReference type="Pfam" id="PF07715">
    <property type="entry name" value="Plug"/>
    <property type="match status" value="1"/>
</dbReference>
<dbReference type="InterPro" id="IPR037066">
    <property type="entry name" value="Plug_dom_sf"/>
</dbReference>
<evidence type="ECO:0000256" key="7">
    <source>
        <dbReference type="ARBA" id="ARBA00023237"/>
    </source>
</evidence>
<evidence type="ECO:0000256" key="3">
    <source>
        <dbReference type="ARBA" id="ARBA00022452"/>
    </source>
</evidence>
<feature type="chain" id="PRO_5032503535" evidence="10">
    <location>
        <begin position="34"/>
        <end position="848"/>
    </location>
</feature>
<dbReference type="PROSITE" id="PS52016">
    <property type="entry name" value="TONB_DEPENDENT_REC_3"/>
    <property type="match status" value="1"/>
</dbReference>
<keyword evidence="10" id="KW-0732">Signal</keyword>
<keyword evidence="2 8" id="KW-0813">Transport</keyword>
<dbReference type="Pfam" id="PF00593">
    <property type="entry name" value="TonB_dep_Rec_b-barrel"/>
    <property type="match status" value="1"/>
</dbReference>
<dbReference type="EMBL" id="JAAGSC010000034">
    <property type="protein sequence ID" value="NDY94951.1"/>
    <property type="molecule type" value="Genomic_DNA"/>
</dbReference>
<feature type="domain" description="TonB-dependent receptor-like beta-barrel" evidence="11">
    <location>
        <begin position="328"/>
        <end position="799"/>
    </location>
</feature>
<dbReference type="AlphaFoldDB" id="A0A845V3Z9"/>
<feature type="domain" description="TonB-dependent receptor plug" evidence="12">
    <location>
        <begin position="65"/>
        <end position="185"/>
    </location>
</feature>
<protein>
    <submittedName>
        <fullName evidence="13">TonB-dependent receptor</fullName>
    </submittedName>
</protein>
<dbReference type="SUPFAM" id="SSF56935">
    <property type="entry name" value="Porins"/>
    <property type="match status" value="1"/>
</dbReference>
<comment type="subcellular location">
    <subcellularLocation>
        <location evidence="1 8">Cell outer membrane</location>
        <topology evidence="1 8">Multi-pass membrane protein</topology>
    </subcellularLocation>
</comment>
<keyword evidence="7 8" id="KW-0998">Cell outer membrane</keyword>
<comment type="caution">
    <text evidence="13">The sequence shown here is derived from an EMBL/GenBank/DDBJ whole genome shotgun (WGS) entry which is preliminary data.</text>
</comment>
<dbReference type="CDD" id="cd01347">
    <property type="entry name" value="ligand_gated_channel"/>
    <property type="match status" value="1"/>
</dbReference>
<evidence type="ECO:0000256" key="10">
    <source>
        <dbReference type="SAM" id="SignalP"/>
    </source>
</evidence>
<organism evidence="13 14">
    <name type="scientific">Wenzhouxiangella limi</name>
    <dbReference type="NCBI Taxonomy" id="2707351"/>
    <lineage>
        <taxon>Bacteria</taxon>
        <taxon>Pseudomonadati</taxon>
        <taxon>Pseudomonadota</taxon>
        <taxon>Gammaproteobacteria</taxon>
        <taxon>Chromatiales</taxon>
        <taxon>Wenzhouxiangellaceae</taxon>
        <taxon>Wenzhouxiangella</taxon>
    </lineage>
</organism>
<evidence type="ECO:0000256" key="2">
    <source>
        <dbReference type="ARBA" id="ARBA00022448"/>
    </source>
</evidence>
<evidence type="ECO:0000313" key="14">
    <source>
        <dbReference type="Proteomes" id="UP000484885"/>
    </source>
</evidence>
<evidence type="ECO:0000256" key="5">
    <source>
        <dbReference type="ARBA" id="ARBA00023077"/>
    </source>
</evidence>
<evidence type="ECO:0000259" key="12">
    <source>
        <dbReference type="Pfam" id="PF07715"/>
    </source>
</evidence>
<gene>
    <name evidence="13" type="ORF">G3I74_04325</name>
</gene>
<evidence type="ECO:0000259" key="11">
    <source>
        <dbReference type="Pfam" id="PF00593"/>
    </source>
</evidence>
<evidence type="ECO:0000256" key="1">
    <source>
        <dbReference type="ARBA" id="ARBA00004571"/>
    </source>
</evidence>
<evidence type="ECO:0000256" key="9">
    <source>
        <dbReference type="RuleBase" id="RU003357"/>
    </source>
</evidence>
<keyword evidence="5 9" id="KW-0798">TonB box</keyword>
<accession>A0A845V3Z9</accession>
<comment type="similarity">
    <text evidence="8 9">Belongs to the TonB-dependent receptor family.</text>
</comment>
<dbReference type="PANTHER" id="PTHR47234">
    <property type="match status" value="1"/>
</dbReference>
<keyword evidence="4 8" id="KW-0812">Transmembrane</keyword>
<dbReference type="PANTHER" id="PTHR47234:SF3">
    <property type="entry name" value="SECRETIN_TONB SHORT N-TERMINAL DOMAIN-CONTAINING PROTEIN"/>
    <property type="match status" value="1"/>
</dbReference>
<keyword evidence="14" id="KW-1185">Reference proteome</keyword>
<evidence type="ECO:0000256" key="4">
    <source>
        <dbReference type="ARBA" id="ARBA00022692"/>
    </source>
</evidence>
<sequence length="848" mass="92317">MLIDQNKQCRLALAIKTALVAGTFSLVSTVALAQSTDSAEEQAEAANTIDRIAVTGTRRRDRTVTDSSVPIDIISSEALEQTGLSETSAILARVLPSFNFPRPSITDGTDQIRPAQLRGLAPDQTLVLINGKRRHASALLNLNGSVGRGSSAVDLNLIPPNAIERIEVLRDGAAAQYGSDAIAGVINIVLKEGVERFNASAILGRHQTGLDGVPRPGPVAVGEDGSLVVSEGAKRTARDGKTVTARLGGGFEVGEEGYFNIAAQFRDRDSTNRSGFDPRQNYPLLEDGSYDPREFRFDRINHRYGDPEVKEISAFFNGAVPLGSMELYTFGNYASREGDAGGFYRRALDGRNVLEIYPDGFLPLITTDTDDSSLAAGVRGEIGEWFVDASIVYGTNELDFGVINSLNRSLGPTSQTEFEAGSLRNHHMVYNVDASKLFNIGDIPTNIAFGAEFRDEEYELGAGEPNSIVEGPFGGAAGSQVFPGFTPESEITGERDNTSLYAEVDADLTQRLNASAALRYEDYSDFGSTLNWKVAGRFQATDAFGLRGSVATGFRAPSLAQQSFTSIATVFVDGVPTETGTFRPDSDVARALGSPGLEEETSFSYSLGFVWQPMQRLNITADFFRIDIDDRIVLSENLSGPGIEELLAGTGANRARFFLNGIDSETKGVDIVSTYSLVLEERGTLDFNAGFNYTDNKVADVLPPPDELAEVGVTEDNLFSSREQRRFEIGSPKSSFNFGATWRYGNWRVTGLTTRFGRTVDPQSDPARDQKMTPKWVTDLEVGYRPSENWSIAVGANNLLDVYPDTREEMNDRAGVGTTTFNRIFPYSSFSPFGFNGRFVYSRVTFEF</sequence>
<keyword evidence="6 8" id="KW-0472">Membrane</keyword>
<dbReference type="InterPro" id="IPR039426">
    <property type="entry name" value="TonB-dep_rcpt-like"/>
</dbReference>
<dbReference type="GO" id="GO:0009279">
    <property type="term" value="C:cell outer membrane"/>
    <property type="evidence" value="ECO:0007669"/>
    <property type="project" value="UniProtKB-SubCell"/>
</dbReference>